<gene>
    <name evidence="3" type="ORF">ES332_D04G170900v1</name>
</gene>
<sequence>MLGLLKIEVHELNLGSPRRGFILNVARAGDSLALSKLSLKILRPLRSGDKFAVKARISNSLGDRLYFEYFIFKMANEEPILEAKATVVWLDKNYHPARIHPEFRSTFVQFLRCEEPN</sequence>
<proteinExistence type="inferred from homology"/>
<evidence type="ECO:0008006" key="5">
    <source>
        <dbReference type="Google" id="ProtNLM"/>
    </source>
</evidence>
<evidence type="ECO:0000256" key="1">
    <source>
        <dbReference type="ARBA" id="ARBA00005953"/>
    </source>
</evidence>
<name>A0A5D2LFE0_GOSTO</name>
<dbReference type="PANTHER" id="PTHR31793:SF27">
    <property type="entry name" value="NOVEL THIOESTERASE SUPERFAMILY DOMAIN AND SAPOSIN A-TYPE DOMAIN CONTAINING PROTEIN (0610012H03RIK)"/>
    <property type="match status" value="1"/>
</dbReference>
<dbReference type="GO" id="GO:0016297">
    <property type="term" value="F:fatty acyl-[ACP] hydrolase activity"/>
    <property type="evidence" value="ECO:0007669"/>
    <property type="project" value="TreeGrafter"/>
</dbReference>
<evidence type="ECO:0000313" key="4">
    <source>
        <dbReference type="Proteomes" id="UP000322667"/>
    </source>
</evidence>
<dbReference type="SUPFAM" id="SSF54637">
    <property type="entry name" value="Thioesterase/thiol ester dehydrase-isomerase"/>
    <property type="match status" value="1"/>
</dbReference>
<dbReference type="EMBL" id="CM017626">
    <property type="protein sequence ID" value="TYH77674.1"/>
    <property type="molecule type" value="Genomic_DNA"/>
</dbReference>
<organism evidence="3 4">
    <name type="scientific">Gossypium tomentosum</name>
    <name type="common">Hawaiian cotton</name>
    <name type="synonym">Gossypium sandvicense</name>
    <dbReference type="NCBI Taxonomy" id="34277"/>
    <lineage>
        <taxon>Eukaryota</taxon>
        <taxon>Viridiplantae</taxon>
        <taxon>Streptophyta</taxon>
        <taxon>Embryophyta</taxon>
        <taxon>Tracheophyta</taxon>
        <taxon>Spermatophyta</taxon>
        <taxon>Magnoliopsida</taxon>
        <taxon>eudicotyledons</taxon>
        <taxon>Gunneridae</taxon>
        <taxon>Pentapetalae</taxon>
        <taxon>rosids</taxon>
        <taxon>malvids</taxon>
        <taxon>Malvales</taxon>
        <taxon>Malvaceae</taxon>
        <taxon>Malvoideae</taxon>
        <taxon>Gossypium</taxon>
    </lineage>
</organism>
<dbReference type="InterPro" id="IPR050563">
    <property type="entry name" value="4-hydroxybenzoyl-CoA_TE"/>
</dbReference>
<dbReference type="Gene3D" id="3.10.129.10">
    <property type="entry name" value="Hotdog Thioesterase"/>
    <property type="match status" value="1"/>
</dbReference>
<reference evidence="3 4" key="1">
    <citation type="submission" date="2019-07" db="EMBL/GenBank/DDBJ databases">
        <title>WGS assembly of Gossypium tomentosum.</title>
        <authorList>
            <person name="Chen Z.J."/>
            <person name="Sreedasyam A."/>
            <person name="Ando A."/>
            <person name="Song Q."/>
            <person name="De L."/>
            <person name="Hulse-Kemp A."/>
            <person name="Ding M."/>
            <person name="Ye W."/>
            <person name="Kirkbride R."/>
            <person name="Jenkins J."/>
            <person name="Plott C."/>
            <person name="Lovell J."/>
            <person name="Lin Y.-M."/>
            <person name="Vaughn R."/>
            <person name="Liu B."/>
            <person name="Li W."/>
            <person name="Simpson S."/>
            <person name="Scheffler B."/>
            <person name="Saski C."/>
            <person name="Grover C."/>
            <person name="Hu G."/>
            <person name="Conover J."/>
            <person name="Carlson J."/>
            <person name="Shu S."/>
            <person name="Boston L."/>
            <person name="Williams M."/>
            <person name="Peterson D."/>
            <person name="Mcgee K."/>
            <person name="Jones D."/>
            <person name="Wendel J."/>
            <person name="Stelly D."/>
            <person name="Grimwood J."/>
            <person name="Schmutz J."/>
        </authorList>
    </citation>
    <scope>NUCLEOTIDE SEQUENCE [LARGE SCALE GENOMIC DNA]</scope>
    <source>
        <strain evidence="3">7179.01</strain>
    </source>
</reference>
<evidence type="ECO:0000256" key="2">
    <source>
        <dbReference type="ARBA" id="ARBA00022801"/>
    </source>
</evidence>
<keyword evidence="2" id="KW-0378">Hydrolase</keyword>
<evidence type="ECO:0000313" key="3">
    <source>
        <dbReference type="EMBL" id="TYH77674.1"/>
    </source>
</evidence>
<keyword evidence="4" id="KW-1185">Reference proteome</keyword>
<dbReference type="Proteomes" id="UP000322667">
    <property type="component" value="Chromosome D04"/>
</dbReference>
<dbReference type="InterPro" id="IPR029069">
    <property type="entry name" value="HotDog_dom_sf"/>
</dbReference>
<protein>
    <recommendedName>
        <fullName evidence="5">Thioesterase domain-containing protein</fullName>
    </recommendedName>
</protein>
<accession>A0A5D2LFE0</accession>
<dbReference type="GO" id="GO:0009507">
    <property type="term" value="C:chloroplast"/>
    <property type="evidence" value="ECO:0007669"/>
    <property type="project" value="TreeGrafter"/>
</dbReference>
<dbReference type="PANTHER" id="PTHR31793">
    <property type="entry name" value="4-HYDROXYBENZOYL-COA THIOESTERASE FAMILY MEMBER"/>
    <property type="match status" value="1"/>
</dbReference>
<dbReference type="AlphaFoldDB" id="A0A5D2LFE0"/>
<comment type="similarity">
    <text evidence="1">Belongs to the 4-hydroxybenzoyl-CoA thioesterase family.</text>
</comment>